<sequence>MIECIRTAARDSKTERIKVSCLDIIVTMIEKKPYYEIKYKEIGEDYYHVGYSSYKLENVLAWKDECFEIVKECRPQTNADRIRSMTDEELLDFLCSIETYEQGSVKTIEGGVAMCSVTEVEQWLKAESEG</sequence>
<evidence type="ECO:0000313" key="1">
    <source>
        <dbReference type="EMBL" id="RHN07208.1"/>
    </source>
</evidence>
<organism evidence="1 2">
    <name type="scientific">Roseburia intestinalis</name>
    <dbReference type="NCBI Taxonomy" id="166486"/>
    <lineage>
        <taxon>Bacteria</taxon>
        <taxon>Bacillati</taxon>
        <taxon>Bacillota</taxon>
        <taxon>Clostridia</taxon>
        <taxon>Lachnospirales</taxon>
        <taxon>Lachnospiraceae</taxon>
        <taxon>Roseburia</taxon>
    </lineage>
</organism>
<gene>
    <name evidence="1" type="ORF">DWZ31_11565</name>
</gene>
<reference evidence="1 2" key="1">
    <citation type="submission" date="2018-08" db="EMBL/GenBank/DDBJ databases">
        <title>A genome reference for cultivated species of the human gut microbiota.</title>
        <authorList>
            <person name="Zou Y."/>
            <person name="Xue W."/>
            <person name="Luo G."/>
        </authorList>
    </citation>
    <scope>NUCLEOTIDE SEQUENCE [LARGE SCALE GENOMIC DNA]</scope>
    <source>
        <strain evidence="1 2">AF31-21AC</strain>
    </source>
</reference>
<name>A0A3R6JEX5_9FIRM</name>
<evidence type="ECO:0000313" key="2">
    <source>
        <dbReference type="Proteomes" id="UP000283586"/>
    </source>
</evidence>
<dbReference type="AlphaFoldDB" id="A0A3R6JEX5"/>
<dbReference type="Proteomes" id="UP000283586">
    <property type="component" value="Unassembled WGS sequence"/>
</dbReference>
<dbReference type="RefSeq" id="WP_118488876.1">
    <property type="nucleotide sequence ID" value="NZ_QRQN01000013.1"/>
</dbReference>
<dbReference type="EMBL" id="QRQN01000013">
    <property type="protein sequence ID" value="RHN07208.1"/>
    <property type="molecule type" value="Genomic_DNA"/>
</dbReference>
<accession>A0A3R6JEX5</accession>
<comment type="caution">
    <text evidence="1">The sequence shown here is derived from an EMBL/GenBank/DDBJ whole genome shotgun (WGS) entry which is preliminary data.</text>
</comment>
<proteinExistence type="predicted"/>
<protein>
    <submittedName>
        <fullName evidence="1">Uncharacterized protein</fullName>
    </submittedName>
</protein>